<feature type="compositionally biased region" description="Basic and acidic residues" evidence="1">
    <location>
        <begin position="11"/>
        <end position="28"/>
    </location>
</feature>
<keyword evidence="3" id="KW-1185">Reference proteome</keyword>
<dbReference type="EMBL" id="CP002194">
    <property type="protein sequence ID" value="AFD27858.1"/>
    <property type="molecule type" value="Genomic_DNA"/>
</dbReference>
<evidence type="ECO:0000313" key="3">
    <source>
        <dbReference type="Proteomes" id="UP000007575"/>
    </source>
</evidence>
<evidence type="ECO:0000256" key="1">
    <source>
        <dbReference type="SAM" id="MobiDB-lite"/>
    </source>
</evidence>
<dbReference type="AlphaFoldDB" id="H8H2W1"/>
<organism evidence="2 3">
    <name type="scientific">Deinococcus gobiensis (strain DSM 21396 / JCM 16679 / CGMCC 1.7299 / I-0)</name>
    <dbReference type="NCBI Taxonomy" id="745776"/>
    <lineage>
        <taxon>Bacteria</taxon>
        <taxon>Thermotogati</taxon>
        <taxon>Deinococcota</taxon>
        <taxon>Deinococci</taxon>
        <taxon>Deinococcales</taxon>
        <taxon>Deinococcaceae</taxon>
        <taxon>Deinococcus</taxon>
    </lineage>
</organism>
<sequence length="52" mass="5838">MFRPSASLPGSEKDRLTAFDPTTGDRDKRGRLKSRAKRLGRDTWITTVLTSS</sequence>
<evidence type="ECO:0000313" key="2">
    <source>
        <dbReference type="EMBL" id="AFD27858.1"/>
    </source>
</evidence>
<keyword evidence="2" id="KW-0614">Plasmid</keyword>
<proteinExistence type="predicted"/>
<name>H8H2W1_DEIGI</name>
<dbReference type="Proteomes" id="UP000007575">
    <property type="component" value="Plasmid P3"/>
</dbReference>
<gene>
    <name evidence="2" type="ordered locus">DGo_PC0066</name>
</gene>
<dbReference type="HOGENOM" id="CLU_3079055_0_0_0"/>
<dbReference type="KEGG" id="dgo:DGo_PC0066"/>
<reference evidence="2 3" key="1">
    <citation type="journal article" date="2012" name="PLoS ONE">
        <title>Genome sequence and transcriptome analysis of the radioresistant bacterium Deinococcus gobiensis: insights into the extreme environmental adaptations.</title>
        <authorList>
            <person name="Yuan M."/>
            <person name="Chen M."/>
            <person name="Zhang W."/>
            <person name="Lu W."/>
            <person name="Wang J."/>
            <person name="Yang M."/>
            <person name="Zhao P."/>
            <person name="Tang R."/>
            <person name="Li X."/>
            <person name="Hao Y."/>
            <person name="Zhou Z."/>
            <person name="Zhan Y."/>
            <person name="Yu H."/>
            <person name="Teng C."/>
            <person name="Yan Y."/>
            <person name="Ping S."/>
            <person name="Wang Y."/>
            <person name="Lin M."/>
        </authorList>
    </citation>
    <scope>NUCLEOTIDE SEQUENCE [LARGE SCALE GENOMIC DNA]</scope>
    <source>
        <strain evidence="3">DSM 21396 / JCM 16679 / CGMCC 1.7299 / I-0</strain>
        <plasmid evidence="2">P3</plasmid>
    </source>
</reference>
<protein>
    <submittedName>
        <fullName evidence="2">Uncharacterized protein</fullName>
    </submittedName>
</protein>
<feature type="region of interest" description="Disordered" evidence="1">
    <location>
        <begin position="1"/>
        <end position="34"/>
    </location>
</feature>
<geneLocation type="plasmid" evidence="2 3">
    <name>P3</name>
</geneLocation>
<accession>H8H2W1</accession>